<dbReference type="Gene3D" id="3.40.30.10">
    <property type="entry name" value="Glutaredoxin"/>
    <property type="match status" value="1"/>
</dbReference>
<evidence type="ECO:0000313" key="11">
    <source>
        <dbReference type="EMBL" id="PJE63469.1"/>
    </source>
</evidence>
<sequence>MIILHLTSPAEFKKEVLDEKTRPVLVDFYADWCAPCQVLGPIVEQIDAKEGKNIKIVKVNVDKANELAQEYGVMSIPTIYIFWQGKAARQYVGVQSYDTLVKESKAAAAVQK</sequence>
<dbReference type="Pfam" id="PF00085">
    <property type="entry name" value="Thioredoxin"/>
    <property type="match status" value="1"/>
</dbReference>
<reference evidence="12" key="1">
    <citation type="submission" date="2017-09" db="EMBL/GenBank/DDBJ databases">
        <title>Depth-based differentiation of microbial function through sediment-hosted aquifers and enrichment of novel symbionts in the deep terrestrial subsurface.</title>
        <authorList>
            <person name="Probst A.J."/>
            <person name="Ladd B."/>
            <person name="Jarett J.K."/>
            <person name="Geller-Mcgrath D.E."/>
            <person name="Sieber C.M.K."/>
            <person name="Emerson J.B."/>
            <person name="Anantharaman K."/>
            <person name="Thomas B.C."/>
            <person name="Malmstrom R."/>
            <person name="Stieglmeier M."/>
            <person name="Klingl A."/>
            <person name="Woyke T."/>
            <person name="Ryan C.M."/>
            <person name="Banfield J.F."/>
        </authorList>
    </citation>
    <scope>NUCLEOTIDE SEQUENCE [LARGE SCALE GENOMIC DNA]</scope>
</reference>
<feature type="disulfide bond" description="Redox-active" evidence="9">
    <location>
        <begin position="33"/>
        <end position="36"/>
    </location>
</feature>
<dbReference type="FunFam" id="3.40.30.10:FF:000001">
    <property type="entry name" value="Thioredoxin"/>
    <property type="match status" value="1"/>
</dbReference>
<evidence type="ECO:0000259" key="10">
    <source>
        <dbReference type="PROSITE" id="PS51352"/>
    </source>
</evidence>
<keyword evidence="3" id="KW-0249">Electron transport</keyword>
<dbReference type="Proteomes" id="UP000231569">
    <property type="component" value="Unassembled WGS sequence"/>
</dbReference>
<evidence type="ECO:0000256" key="1">
    <source>
        <dbReference type="ARBA" id="ARBA00008987"/>
    </source>
</evidence>
<organism evidence="11 12">
    <name type="scientific">Candidatus Roizmanbacteria bacterium CG10_big_fil_rev_8_21_14_0_10_45_7</name>
    <dbReference type="NCBI Taxonomy" id="1974854"/>
    <lineage>
        <taxon>Bacteria</taxon>
        <taxon>Candidatus Roizmaniibacteriota</taxon>
    </lineage>
</organism>
<dbReference type="PANTHER" id="PTHR45663">
    <property type="entry name" value="GEO12009P1"/>
    <property type="match status" value="1"/>
</dbReference>
<evidence type="ECO:0000256" key="8">
    <source>
        <dbReference type="PIRSR" id="PIRSR000077-1"/>
    </source>
</evidence>
<feature type="site" description="Contributes to redox potential value" evidence="8">
    <location>
        <position position="35"/>
    </location>
</feature>
<evidence type="ECO:0000313" key="12">
    <source>
        <dbReference type="Proteomes" id="UP000231569"/>
    </source>
</evidence>
<evidence type="ECO:0000256" key="6">
    <source>
        <dbReference type="NCBIfam" id="TIGR01068"/>
    </source>
</evidence>
<feature type="site" description="Contributes to redox potential value" evidence="8">
    <location>
        <position position="34"/>
    </location>
</feature>
<gene>
    <name evidence="11" type="primary">trxA</name>
    <name evidence="11" type="ORF">COU89_03170</name>
</gene>
<comment type="similarity">
    <text evidence="1 7">Belongs to the thioredoxin family.</text>
</comment>
<dbReference type="PIRSF" id="PIRSF000077">
    <property type="entry name" value="Thioredoxin"/>
    <property type="match status" value="1"/>
</dbReference>
<keyword evidence="5 9" id="KW-0676">Redox-active center</keyword>
<keyword evidence="2" id="KW-0813">Transport</keyword>
<dbReference type="InterPro" id="IPR005746">
    <property type="entry name" value="Thioredoxin"/>
</dbReference>
<dbReference type="EMBL" id="PFEE01000065">
    <property type="protein sequence ID" value="PJE63469.1"/>
    <property type="molecule type" value="Genomic_DNA"/>
</dbReference>
<dbReference type="PROSITE" id="PS00194">
    <property type="entry name" value="THIOREDOXIN_1"/>
    <property type="match status" value="1"/>
</dbReference>
<feature type="domain" description="Thioredoxin" evidence="10">
    <location>
        <begin position="1"/>
        <end position="109"/>
    </location>
</feature>
<dbReference type="SUPFAM" id="SSF52833">
    <property type="entry name" value="Thioredoxin-like"/>
    <property type="match status" value="1"/>
</dbReference>
<keyword evidence="4 9" id="KW-1015">Disulfide bond</keyword>
<evidence type="ECO:0000256" key="7">
    <source>
        <dbReference type="PIRNR" id="PIRNR000077"/>
    </source>
</evidence>
<feature type="active site" description="Nucleophile" evidence="8">
    <location>
        <position position="33"/>
    </location>
</feature>
<comment type="caution">
    <text evidence="11">The sequence shown here is derived from an EMBL/GenBank/DDBJ whole genome shotgun (WGS) entry which is preliminary data.</text>
</comment>
<dbReference type="GO" id="GO:0015035">
    <property type="term" value="F:protein-disulfide reductase activity"/>
    <property type="evidence" value="ECO:0007669"/>
    <property type="project" value="UniProtKB-UniRule"/>
</dbReference>
<proteinExistence type="inferred from homology"/>
<dbReference type="InterPro" id="IPR036249">
    <property type="entry name" value="Thioredoxin-like_sf"/>
</dbReference>
<dbReference type="PROSITE" id="PS51352">
    <property type="entry name" value="THIOREDOXIN_2"/>
    <property type="match status" value="1"/>
</dbReference>
<evidence type="ECO:0000256" key="2">
    <source>
        <dbReference type="ARBA" id="ARBA00022448"/>
    </source>
</evidence>
<dbReference type="PANTHER" id="PTHR45663:SF11">
    <property type="entry name" value="GEO12009P1"/>
    <property type="match status" value="1"/>
</dbReference>
<name>A0A2M8KU83_9BACT</name>
<evidence type="ECO:0000256" key="3">
    <source>
        <dbReference type="ARBA" id="ARBA00022982"/>
    </source>
</evidence>
<dbReference type="CDD" id="cd02947">
    <property type="entry name" value="TRX_family"/>
    <property type="match status" value="1"/>
</dbReference>
<evidence type="ECO:0000256" key="9">
    <source>
        <dbReference type="PIRSR" id="PIRSR000077-4"/>
    </source>
</evidence>
<protein>
    <recommendedName>
        <fullName evidence="6 7">Thioredoxin</fullName>
    </recommendedName>
</protein>
<evidence type="ECO:0000256" key="5">
    <source>
        <dbReference type="ARBA" id="ARBA00023284"/>
    </source>
</evidence>
<dbReference type="InterPro" id="IPR013766">
    <property type="entry name" value="Thioredoxin_domain"/>
</dbReference>
<dbReference type="PRINTS" id="PR00421">
    <property type="entry name" value="THIOREDOXIN"/>
</dbReference>
<feature type="site" description="Deprotonates C-terminal active site Cys" evidence="8">
    <location>
        <position position="27"/>
    </location>
</feature>
<dbReference type="InterPro" id="IPR017937">
    <property type="entry name" value="Thioredoxin_CS"/>
</dbReference>
<accession>A0A2M8KU83</accession>
<evidence type="ECO:0000256" key="4">
    <source>
        <dbReference type="ARBA" id="ARBA00023157"/>
    </source>
</evidence>
<dbReference type="GO" id="GO:0005737">
    <property type="term" value="C:cytoplasm"/>
    <property type="evidence" value="ECO:0007669"/>
    <property type="project" value="TreeGrafter"/>
</dbReference>
<feature type="active site" description="Nucleophile" evidence="8">
    <location>
        <position position="36"/>
    </location>
</feature>
<dbReference type="NCBIfam" id="TIGR01068">
    <property type="entry name" value="thioredoxin"/>
    <property type="match status" value="1"/>
</dbReference>
<dbReference type="AlphaFoldDB" id="A0A2M8KU83"/>